<reference evidence="3" key="1">
    <citation type="journal article" date="2019" name="Int. J. Syst. Evol. Microbiol.">
        <title>The Global Catalogue of Microorganisms (GCM) 10K type strain sequencing project: providing services to taxonomists for standard genome sequencing and annotation.</title>
        <authorList>
            <consortium name="The Broad Institute Genomics Platform"/>
            <consortium name="The Broad Institute Genome Sequencing Center for Infectious Disease"/>
            <person name="Wu L."/>
            <person name="Ma J."/>
        </authorList>
    </citation>
    <scope>NUCLEOTIDE SEQUENCE [LARGE SCALE GENOMIC DNA]</scope>
    <source>
        <strain evidence="3">JCM 4253</strain>
    </source>
</reference>
<feature type="region of interest" description="Disordered" evidence="1">
    <location>
        <begin position="1"/>
        <end position="165"/>
    </location>
</feature>
<organism evidence="2 3">
    <name type="scientific">Streptomyces capoamus</name>
    <dbReference type="NCBI Taxonomy" id="68183"/>
    <lineage>
        <taxon>Bacteria</taxon>
        <taxon>Bacillati</taxon>
        <taxon>Actinomycetota</taxon>
        <taxon>Actinomycetes</taxon>
        <taxon>Kitasatosporales</taxon>
        <taxon>Streptomycetaceae</taxon>
        <taxon>Streptomyces</taxon>
    </lineage>
</organism>
<gene>
    <name evidence="2" type="ORF">GCM10018980_14310</name>
</gene>
<accession>A0A919EUB4</accession>
<evidence type="ECO:0000256" key="1">
    <source>
        <dbReference type="SAM" id="MobiDB-lite"/>
    </source>
</evidence>
<name>A0A919EUB4_9ACTN</name>
<feature type="compositionally biased region" description="Gly residues" evidence="1">
    <location>
        <begin position="51"/>
        <end position="61"/>
    </location>
</feature>
<feature type="compositionally biased region" description="Basic and acidic residues" evidence="1">
    <location>
        <begin position="71"/>
        <end position="85"/>
    </location>
</feature>
<comment type="caution">
    <text evidence="2">The sequence shown here is derived from an EMBL/GenBank/DDBJ whole genome shotgun (WGS) entry which is preliminary data.</text>
</comment>
<protein>
    <submittedName>
        <fullName evidence="2">Uncharacterized protein</fullName>
    </submittedName>
</protein>
<keyword evidence="3" id="KW-1185">Reference proteome</keyword>
<evidence type="ECO:0000313" key="3">
    <source>
        <dbReference type="Proteomes" id="UP000619355"/>
    </source>
</evidence>
<evidence type="ECO:0000313" key="2">
    <source>
        <dbReference type="EMBL" id="GHG40235.1"/>
    </source>
</evidence>
<proteinExistence type="predicted"/>
<feature type="compositionally biased region" description="Low complexity" evidence="1">
    <location>
        <begin position="109"/>
        <end position="118"/>
    </location>
</feature>
<dbReference type="AlphaFoldDB" id="A0A919EUB4"/>
<dbReference type="Proteomes" id="UP000619355">
    <property type="component" value="Unassembled WGS sequence"/>
</dbReference>
<feature type="compositionally biased region" description="Basic and acidic residues" evidence="1">
    <location>
        <begin position="136"/>
        <end position="146"/>
    </location>
</feature>
<dbReference type="EMBL" id="BNBF01000003">
    <property type="protein sequence ID" value="GHG40235.1"/>
    <property type="molecule type" value="Genomic_DNA"/>
</dbReference>
<sequence>MAALDAADQRGKTTWNVMRGWPRTECPRRTGRPDGFGPHKVVLGVRADDGGPVGGGTGGGQIAVEVEGDADLARPGRAEGPDREPVPVQQTVGGGERAPALLGAGGVAADGVPEEGAAPRLVQGDPARHPVGQARGDGRRVLRDRSAVPLTRPSDRAWRPARCPP</sequence>